<dbReference type="AlphaFoldDB" id="A0A8H6AJ20"/>
<evidence type="ECO:0000313" key="2">
    <source>
        <dbReference type="Proteomes" id="UP000531561"/>
    </source>
</evidence>
<reference evidence="1 2" key="1">
    <citation type="journal article" date="2020" name="Phytopathology">
        <title>A high-quality genome resource of Botrytis fragariae, a new and rapidly spreading fungal pathogen causing strawberry gray mold in the U.S.A.</title>
        <authorList>
            <person name="Wu Y."/>
            <person name="Saski C.A."/>
            <person name="Schnabel G."/>
            <person name="Xiao S."/>
            <person name="Hu M."/>
        </authorList>
    </citation>
    <scope>NUCLEOTIDE SEQUENCE [LARGE SCALE GENOMIC DNA]</scope>
    <source>
        <strain evidence="1 2">BVB16</strain>
    </source>
</reference>
<evidence type="ECO:0000313" key="1">
    <source>
        <dbReference type="EMBL" id="KAF5868389.1"/>
    </source>
</evidence>
<protein>
    <submittedName>
        <fullName evidence="1">Uncharacterized protein</fullName>
    </submittedName>
</protein>
<sequence>MNIQPAGNQKVNTFTLVGSPETGRQLPGNEDYPIRNLNAGSIKPWFITGFAYQGKSGLGTDS</sequence>
<dbReference type="GeneID" id="59266448"/>
<dbReference type="Proteomes" id="UP000531561">
    <property type="component" value="Unassembled WGS sequence"/>
</dbReference>
<organism evidence="1 2">
    <name type="scientific">Botrytis fragariae</name>
    <dbReference type="NCBI Taxonomy" id="1964551"/>
    <lineage>
        <taxon>Eukaryota</taxon>
        <taxon>Fungi</taxon>
        <taxon>Dikarya</taxon>
        <taxon>Ascomycota</taxon>
        <taxon>Pezizomycotina</taxon>
        <taxon>Leotiomycetes</taxon>
        <taxon>Helotiales</taxon>
        <taxon>Sclerotiniaceae</taxon>
        <taxon>Botrytis</taxon>
    </lineage>
</organism>
<comment type="caution">
    <text evidence="1">The sequence shown here is derived from an EMBL/GenBank/DDBJ whole genome shotgun (WGS) entry which is preliminary data.</text>
</comment>
<name>A0A8H6AJ20_9HELO</name>
<gene>
    <name evidence="1" type="ORF">Bfra_012441</name>
</gene>
<dbReference type="RefSeq" id="XP_037187338.1">
    <property type="nucleotide sequence ID" value="XM_037342756.1"/>
</dbReference>
<keyword evidence="2" id="KW-1185">Reference proteome</keyword>
<proteinExistence type="predicted"/>
<accession>A0A8H6AJ20</accession>
<dbReference type="EMBL" id="JABFCT010000023">
    <property type="protein sequence ID" value="KAF5868389.1"/>
    <property type="molecule type" value="Genomic_DNA"/>
</dbReference>